<evidence type="ECO:0000313" key="3">
    <source>
        <dbReference type="Proteomes" id="UP000264141"/>
    </source>
</evidence>
<gene>
    <name evidence="2" type="ORF">DEQ80_04660</name>
</gene>
<dbReference type="AlphaFoldDB" id="A0A3D1JEW4"/>
<feature type="region of interest" description="Disordered" evidence="1">
    <location>
        <begin position="31"/>
        <end position="50"/>
    </location>
</feature>
<dbReference type="OrthoDB" id="1806931at2"/>
<accession>A0A3D1JEW4</accession>
<evidence type="ECO:0000256" key="1">
    <source>
        <dbReference type="SAM" id="MobiDB-lite"/>
    </source>
</evidence>
<name>A0A3D1JEW4_9CHLR</name>
<comment type="caution">
    <text evidence="2">The sequence shown here is derived from an EMBL/GenBank/DDBJ whole genome shotgun (WGS) entry which is preliminary data.</text>
</comment>
<organism evidence="2 3">
    <name type="scientific">Anaerolinea thermolimosa</name>
    <dbReference type="NCBI Taxonomy" id="229919"/>
    <lineage>
        <taxon>Bacteria</taxon>
        <taxon>Bacillati</taxon>
        <taxon>Chloroflexota</taxon>
        <taxon>Anaerolineae</taxon>
        <taxon>Anaerolineales</taxon>
        <taxon>Anaerolineaceae</taxon>
        <taxon>Anaerolinea</taxon>
    </lineage>
</organism>
<dbReference type="EMBL" id="DPBP01000020">
    <property type="protein sequence ID" value="HCE17130.1"/>
    <property type="molecule type" value="Genomic_DNA"/>
</dbReference>
<reference evidence="2 3" key="1">
    <citation type="journal article" date="2018" name="Nat. Biotechnol.">
        <title>A standardized bacterial taxonomy based on genome phylogeny substantially revises the tree of life.</title>
        <authorList>
            <person name="Parks D.H."/>
            <person name="Chuvochina M."/>
            <person name="Waite D.W."/>
            <person name="Rinke C."/>
            <person name="Skarshewski A."/>
            <person name="Chaumeil P.A."/>
            <person name="Hugenholtz P."/>
        </authorList>
    </citation>
    <scope>NUCLEOTIDE SEQUENCE [LARGE SCALE GENOMIC DNA]</scope>
    <source>
        <strain evidence="2">UBA8781</strain>
    </source>
</reference>
<evidence type="ECO:0000313" key="2">
    <source>
        <dbReference type="EMBL" id="HCE17130.1"/>
    </source>
</evidence>
<dbReference type="Proteomes" id="UP000264141">
    <property type="component" value="Unassembled WGS sequence"/>
</dbReference>
<dbReference type="STRING" id="229919.GCA_001050195_02885"/>
<sequence length="170" mass="17796">MKKSLIIGLAGLVVVAVLAVTARNTVFAQEATPTPEAGSTAPQTPGKGWHRGLRYDSVTLEAAAKALGMTTDELSNELWAGRTLADLAEKAGVSLSDLRNAVEQAQLQATRDAIAQAVKDGTMTQDKANWLLEGLDKGYWSGFGGRGHFRGPGGMGFVPDQGAGAPGFNW</sequence>
<proteinExistence type="predicted"/>
<dbReference type="RefSeq" id="WP_062195364.1">
    <property type="nucleotide sequence ID" value="NZ_DF967965.1"/>
</dbReference>
<protein>
    <submittedName>
        <fullName evidence="2">Uncharacterized protein</fullName>
    </submittedName>
</protein>